<dbReference type="RefSeq" id="WP_148421776.1">
    <property type="nucleotide sequence ID" value="NZ_CP056117.1"/>
</dbReference>
<evidence type="ECO:0000313" key="3">
    <source>
        <dbReference type="Proteomes" id="UP000509421"/>
    </source>
</evidence>
<organism evidence="2 3">
    <name type="scientific">Enterobacter cloacae</name>
    <dbReference type="NCBI Taxonomy" id="550"/>
    <lineage>
        <taxon>Bacteria</taxon>
        <taxon>Pseudomonadati</taxon>
        <taxon>Pseudomonadota</taxon>
        <taxon>Gammaproteobacteria</taxon>
        <taxon>Enterobacterales</taxon>
        <taxon>Enterobacteriaceae</taxon>
        <taxon>Enterobacter</taxon>
        <taxon>Enterobacter cloacae complex</taxon>
    </lineage>
</organism>
<evidence type="ECO:0000256" key="1">
    <source>
        <dbReference type="SAM" id="SignalP"/>
    </source>
</evidence>
<protein>
    <submittedName>
        <fullName evidence="2">Type 1 fimbrial protein</fullName>
    </submittedName>
</protein>
<feature type="signal peptide" evidence="1">
    <location>
        <begin position="1"/>
        <end position="25"/>
    </location>
</feature>
<sequence length="107" mass="11640">MIKSAACIISGMGLILSAFFSPAYSATIEKGGIIHFRGAIVADPCDVTPQQHRQLSISCPDNNHINTQTISYDEALSGHQSRSNLAAVTMKYLNEQKTLAVVQVDYR</sequence>
<evidence type="ECO:0000313" key="2">
    <source>
        <dbReference type="EMBL" id="QKZ99618.1"/>
    </source>
</evidence>
<keyword evidence="1" id="KW-0732">Signal</keyword>
<accession>A0A7H8UIE1</accession>
<reference evidence="2 3" key="1">
    <citation type="submission" date="2020-06" db="EMBL/GenBank/DDBJ databases">
        <title>Long-read sequencing of DSM26481-BlokeschLab.</title>
        <authorList>
            <person name="Blokesch M."/>
        </authorList>
    </citation>
    <scope>NUCLEOTIDE SEQUENCE [LARGE SCALE GENOMIC DNA]</scope>
    <source>
        <strain evidence="2 3">DSM 26481</strain>
    </source>
</reference>
<dbReference type="Proteomes" id="UP000509421">
    <property type="component" value="Chromosome"/>
</dbReference>
<dbReference type="AlphaFoldDB" id="A0A7H8UIE1"/>
<name>A0A7H8UIE1_ENTCL</name>
<gene>
    <name evidence="2" type="ORF">HWQ14_19065</name>
</gene>
<feature type="chain" id="PRO_5028876995" evidence="1">
    <location>
        <begin position="26"/>
        <end position="107"/>
    </location>
</feature>
<dbReference type="EMBL" id="CP056117">
    <property type="protein sequence ID" value="QKZ99618.1"/>
    <property type="molecule type" value="Genomic_DNA"/>
</dbReference>
<proteinExistence type="predicted"/>